<proteinExistence type="predicted"/>
<dbReference type="EMBL" id="NIRI02000077">
    <property type="protein sequence ID" value="KAG5441566.1"/>
    <property type="molecule type" value="Genomic_DNA"/>
</dbReference>
<sequence>MQNTAKDIETVLPSNWLKQHHFQNHVYALPQNKRGRCAGFLISLVPSSQTSKRDRCAGRLTTFRWRDGSVVRVPNYRSEGLCFEPDLCLLTSTVYARGTWRYPSPLLPLGGMAARHRKGVTAERPSDYILVLE</sequence>
<dbReference type="AlphaFoldDB" id="A0A419PZX2"/>
<dbReference type="InParanoid" id="A0A419PZX2"/>
<protein>
    <submittedName>
        <fullName evidence="1">Uncharacterized protein</fullName>
    </submittedName>
</protein>
<comment type="caution">
    <text evidence="1">The sequence shown here is derived from an EMBL/GenBank/DDBJ whole genome shotgun (WGS) entry which is preliminary data.</text>
</comment>
<evidence type="ECO:0000313" key="1">
    <source>
        <dbReference type="EMBL" id="KAG5441566.1"/>
    </source>
</evidence>
<reference evidence="1 2" key="2">
    <citation type="journal article" date="2021" name="Genomics">
        <title>High-quality reference genome for Clonorchis sinensis.</title>
        <authorList>
            <person name="Young N.D."/>
            <person name="Stroehlein A.J."/>
            <person name="Kinkar L."/>
            <person name="Wang T."/>
            <person name="Sohn W.M."/>
            <person name="Chang B.C.H."/>
            <person name="Kaur P."/>
            <person name="Weisz D."/>
            <person name="Dudchenko O."/>
            <person name="Aiden E.L."/>
            <person name="Korhonen P.K."/>
            <person name="Gasser R.B."/>
        </authorList>
    </citation>
    <scope>NUCLEOTIDE SEQUENCE [LARGE SCALE GENOMIC DNA]</scope>
    <source>
        <strain evidence="1">Cs-k2</strain>
    </source>
</reference>
<evidence type="ECO:0000313" key="2">
    <source>
        <dbReference type="Proteomes" id="UP000286415"/>
    </source>
</evidence>
<organism evidence="1 2">
    <name type="scientific">Clonorchis sinensis</name>
    <name type="common">Chinese liver fluke</name>
    <dbReference type="NCBI Taxonomy" id="79923"/>
    <lineage>
        <taxon>Eukaryota</taxon>
        <taxon>Metazoa</taxon>
        <taxon>Spiralia</taxon>
        <taxon>Lophotrochozoa</taxon>
        <taxon>Platyhelminthes</taxon>
        <taxon>Trematoda</taxon>
        <taxon>Digenea</taxon>
        <taxon>Opisthorchiida</taxon>
        <taxon>Opisthorchiata</taxon>
        <taxon>Opisthorchiidae</taxon>
        <taxon>Clonorchis</taxon>
    </lineage>
</organism>
<keyword evidence="2" id="KW-1185">Reference proteome</keyword>
<accession>A0A419PZX2</accession>
<name>A0A419PZX2_CLOSI</name>
<dbReference type="Proteomes" id="UP000286415">
    <property type="component" value="Unassembled WGS sequence"/>
</dbReference>
<gene>
    <name evidence="1" type="ORF">CSKR_111416</name>
</gene>
<reference evidence="1 2" key="1">
    <citation type="journal article" date="2018" name="Biotechnol. Adv.">
        <title>Improved genomic resources and new bioinformatic workflow for the carcinogenic parasite Clonorchis sinensis: Biotechnological implications.</title>
        <authorList>
            <person name="Wang D."/>
            <person name="Korhonen P.K."/>
            <person name="Gasser R.B."/>
            <person name="Young N.D."/>
        </authorList>
    </citation>
    <scope>NUCLEOTIDE SEQUENCE [LARGE SCALE GENOMIC DNA]</scope>
    <source>
        <strain evidence="1">Cs-k2</strain>
    </source>
</reference>